<dbReference type="Proteomes" id="UP001472866">
    <property type="component" value="Chromosome 16"/>
</dbReference>
<keyword evidence="9" id="KW-1185">Reference proteome</keyword>
<evidence type="ECO:0000259" key="7">
    <source>
        <dbReference type="Pfam" id="PF00520"/>
    </source>
</evidence>
<evidence type="ECO:0000256" key="4">
    <source>
        <dbReference type="ARBA" id="ARBA00023136"/>
    </source>
</evidence>
<evidence type="ECO:0000313" key="8">
    <source>
        <dbReference type="EMBL" id="WZN66625.1"/>
    </source>
</evidence>
<dbReference type="InterPro" id="IPR027359">
    <property type="entry name" value="Volt_channel_dom_sf"/>
</dbReference>
<name>A0AAX4PJY3_9CHLO</name>
<dbReference type="Gene3D" id="1.20.120.350">
    <property type="entry name" value="Voltage-gated potassium channels. Chain C"/>
    <property type="match status" value="1"/>
</dbReference>
<evidence type="ECO:0000256" key="3">
    <source>
        <dbReference type="ARBA" id="ARBA00022989"/>
    </source>
</evidence>
<feature type="domain" description="Ion transport" evidence="7">
    <location>
        <begin position="52"/>
        <end position="267"/>
    </location>
</feature>
<feature type="transmembrane region" description="Helical" evidence="6">
    <location>
        <begin position="61"/>
        <end position="83"/>
    </location>
</feature>
<evidence type="ECO:0000256" key="1">
    <source>
        <dbReference type="ARBA" id="ARBA00004141"/>
    </source>
</evidence>
<dbReference type="GO" id="GO:0005216">
    <property type="term" value="F:monoatomic ion channel activity"/>
    <property type="evidence" value="ECO:0007669"/>
    <property type="project" value="InterPro"/>
</dbReference>
<dbReference type="Gene3D" id="1.10.287.70">
    <property type="match status" value="1"/>
</dbReference>
<dbReference type="GO" id="GO:0016020">
    <property type="term" value="C:membrane"/>
    <property type="evidence" value="ECO:0007669"/>
    <property type="project" value="UniProtKB-SubCell"/>
</dbReference>
<evidence type="ECO:0000256" key="5">
    <source>
        <dbReference type="SAM" id="Coils"/>
    </source>
</evidence>
<dbReference type="InterPro" id="IPR005821">
    <property type="entry name" value="Ion_trans_dom"/>
</dbReference>
<keyword evidence="5" id="KW-0175">Coiled coil</keyword>
<feature type="transmembrane region" description="Helical" evidence="6">
    <location>
        <begin position="158"/>
        <end position="180"/>
    </location>
</feature>
<comment type="subcellular location">
    <subcellularLocation>
        <location evidence="1">Membrane</location>
        <topology evidence="1">Multi-pass membrane protein</topology>
    </subcellularLocation>
</comment>
<evidence type="ECO:0000313" key="9">
    <source>
        <dbReference type="Proteomes" id="UP001472866"/>
    </source>
</evidence>
<sequence length="488" mass="54297">MDRTKSRRVVEEFEASVTGARHLNLHPPGKIETVLGAVVALVAAGYAAQLGFELDDGDRDLYYYTNLIVAGLFLLETCVTIVLRRKSYFFGPRRLLHVADCAITAVAVLDAVFLILGDEYFLLRFFKTLKCFRCLWILSAKDSVAFALGVVERVGTNFLLVLAAELFVLYCNALLATKFIGGAAEFATDTIVREQYGDLTKSLSTLFQLCTFQMTWSESVGHVLREGSSYVTTYAWVVHVECILVFAYLWFVVVMGGVFKALQDEKRAEEEAEGARRQQSVDKAMRDFLKKNAGRLHGDEYLSDDDGAANGARAKGDSLGELKKEPEFYEASLMLGLKPEGAAAALDFLTDREGTVESYKARCIEELFTLADGVTRAELYGSAGRVLGHLRRTLKVQREDTEDLRHQVSVLAGLLQQNIQAAAKGEKVRVRNQEWFQEREQLKQKNERLAADLINVKRQMQAAKVEAAAARSAIGQSVKQPNLQSGIY</sequence>
<feature type="transmembrane region" description="Helical" evidence="6">
    <location>
        <begin position="234"/>
        <end position="259"/>
    </location>
</feature>
<dbReference type="EMBL" id="CP151516">
    <property type="protein sequence ID" value="WZN66625.1"/>
    <property type="molecule type" value="Genomic_DNA"/>
</dbReference>
<dbReference type="Pfam" id="PF00520">
    <property type="entry name" value="Ion_trans"/>
    <property type="match status" value="1"/>
</dbReference>
<keyword evidence="3 6" id="KW-1133">Transmembrane helix</keyword>
<protein>
    <recommendedName>
        <fullName evidence="7">Ion transport domain-containing protein</fullName>
    </recommendedName>
</protein>
<dbReference type="AlphaFoldDB" id="A0AAX4PJY3"/>
<feature type="coiled-coil region" evidence="5">
    <location>
        <begin position="432"/>
        <end position="466"/>
    </location>
</feature>
<keyword evidence="4 6" id="KW-0472">Membrane</keyword>
<feature type="transmembrane region" description="Helical" evidence="6">
    <location>
        <begin position="95"/>
        <end position="115"/>
    </location>
</feature>
<feature type="transmembrane region" description="Helical" evidence="6">
    <location>
        <begin position="31"/>
        <end position="49"/>
    </location>
</feature>
<evidence type="ECO:0000256" key="2">
    <source>
        <dbReference type="ARBA" id="ARBA00022692"/>
    </source>
</evidence>
<accession>A0AAX4PJY3</accession>
<gene>
    <name evidence="8" type="ORF">HKI87_16g81920</name>
</gene>
<proteinExistence type="predicted"/>
<reference evidence="8 9" key="1">
    <citation type="submission" date="2024-03" db="EMBL/GenBank/DDBJ databases">
        <title>Complete genome sequence of the green alga Chloropicon roscoffensis RCC1871.</title>
        <authorList>
            <person name="Lemieux C."/>
            <person name="Pombert J.-F."/>
            <person name="Otis C."/>
            <person name="Turmel M."/>
        </authorList>
    </citation>
    <scope>NUCLEOTIDE SEQUENCE [LARGE SCALE GENOMIC DNA]</scope>
    <source>
        <strain evidence="8 9">RCC1871</strain>
    </source>
</reference>
<evidence type="ECO:0000256" key="6">
    <source>
        <dbReference type="SAM" id="Phobius"/>
    </source>
</evidence>
<keyword evidence="2 6" id="KW-0812">Transmembrane</keyword>
<organism evidence="8 9">
    <name type="scientific">Chloropicon roscoffensis</name>
    <dbReference type="NCBI Taxonomy" id="1461544"/>
    <lineage>
        <taxon>Eukaryota</taxon>
        <taxon>Viridiplantae</taxon>
        <taxon>Chlorophyta</taxon>
        <taxon>Chloropicophyceae</taxon>
        <taxon>Chloropicales</taxon>
        <taxon>Chloropicaceae</taxon>
        <taxon>Chloropicon</taxon>
    </lineage>
</organism>